<feature type="transmembrane region" description="Helical" evidence="1">
    <location>
        <begin position="113"/>
        <end position="130"/>
    </location>
</feature>
<proteinExistence type="predicted"/>
<feature type="transmembrane region" description="Helical" evidence="1">
    <location>
        <begin position="89"/>
        <end position="107"/>
    </location>
</feature>
<keyword evidence="1" id="KW-0812">Transmembrane</keyword>
<accession>A0ABT9IU01</accession>
<evidence type="ECO:0000256" key="1">
    <source>
        <dbReference type="SAM" id="Phobius"/>
    </source>
</evidence>
<organism evidence="2 3">
    <name type="scientific">Chengkuizengella axinellae</name>
    <dbReference type="NCBI Taxonomy" id="3064388"/>
    <lineage>
        <taxon>Bacteria</taxon>
        <taxon>Bacillati</taxon>
        <taxon>Bacillota</taxon>
        <taxon>Bacilli</taxon>
        <taxon>Bacillales</taxon>
        <taxon>Paenibacillaceae</taxon>
        <taxon>Chengkuizengella</taxon>
    </lineage>
</organism>
<dbReference type="EMBL" id="JAVAMP010000001">
    <property type="protein sequence ID" value="MDP5272829.1"/>
    <property type="molecule type" value="Genomic_DNA"/>
</dbReference>
<keyword evidence="1" id="KW-1133">Transmembrane helix</keyword>
<keyword evidence="3" id="KW-1185">Reference proteome</keyword>
<feature type="transmembrane region" description="Helical" evidence="1">
    <location>
        <begin position="52"/>
        <end position="77"/>
    </location>
</feature>
<dbReference type="Proteomes" id="UP001231941">
    <property type="component" value="Unassembled WGS sequence"/>
</dbReference>
<evidence type="ECO:0000313" key="2">
    <source>
        <dbReference type="EMBL" id="MDP5272829.1"/>
    </source>
</evidence>
<sequence>MTKSESLTQLGFNFLKRKCFVSTTTIIFIVMIELVLYTLFLDKDIESLMEHFSMVLGVHMVSLIIPLFVIAIPISILSDIVTEEIYKDSRMFIAFFLHVTLFMIFSLVFTSGFPLAVLVVGLTGLLYWLIDEGIRIWLRKEK</sequence>
<dbReference type="RefSeq" id="WP_305990132.1">
    <property type="nucleotide sequence ID" value="NZ_JAVAMP010000001.1"/>
</dbReference>
<feature type="transmembrane region" description="Helical" evidence="1">
    <location>
        <begin position="20"/>
        <end position="40"/>
    </location>
</feature>
<comment type="caution">
    <text evidence="2">The sequence shown here is derived from an EMBL/GenBank/DDBJ whole genome shotgun (WGS) entry which is preliminary data.</text>
</comment>
<name>A0ABT9IU01_9BACL</name>
<evidence type="ECO:0000313" key="3">
    <source>
        <dbReference type="Proteomes" id="UP001231941"/>
    </source>
</evidence>
<keyword evidence="1" id="KW-0472">Membrane</keyword>
<gene>
    <name evidence="2" type="ORF">Q5Y73_01785</name>
</gene>
<protein>
    <submittedName>
        <fullName evidence="2">Uncharacterized protein</fullName>
    </submittedName>
</protein>
<reference evidence="2 3" key="1">
    <citation type="submission" date="2023-08" db="EMBL/GenBank/DDBJ databases">
        <authorList>
            <person name="Park J.-S."/>
        </authorList>
    </citation>
    <scope>NUCLEOTIDE SEQUENCE [LARGE SCALE GENOMIC DNA]</scope>
    <source>
        <strain evidence="2 3">2205SS18-9</strain>
    </source>
</reference>